<evidence type="ECO:0000256" key="3">
    <source>
        <dbReference type="ARBA" id="ARBA00015084"/>
    </source>
</evidence>
<accession>A0A0G3EPZ9</accession>
<dbReference type="AlphaFoldDB" id="A0A0G3EPZ9"/>
<dbReference type="KEGG" id="ptx:ABW99_13975"/>
<protein>
    <recommendedName>
        <fullName evidence="3 6">Coenzyme PQQ synthesis protein B</fullName>
    </recommendedName>
    <alternativeName>
        <fullName evidence="6">Pyrroloquinoline quinone biosynthesis protein B</fullName>
    </alternativeName>
</protein>
<feature type="domain" description="Metallo-beta-lactamase" evidence="7">
    <location>
        <begin position="51"/>
        <end position="273"/>
    </location>
</feature>
<dbReference type="PATRIC" id="fig|445709.3.peg.2962"/>
<evidence type="ECO:0000256" key="5">
    <source>
        <dbReference type="ARBA" id="ARBA00022905"/>
    </source>
</evidence>
<dbReference type="PANTHER" id="PTHR42663">
    <property type="entry name" value="HYDROLASE C777.06C-RELATED-RELATED"/>
    <property type="match status" value="1"/>
</dbReference>
<dbReference type="HAMAP" id="MF_00653">
    <property type="entry name" value="PQQ_syn_PqqB"/>
    <property type="match status" value="1"/>
</dbReference>
<evidence type="ECO:0000259" key="7">
    <source>
        <dbReference type="Pfam" id="PF12706"/>
    </source>
</evidence>
<reference evidence="9" key="1">
    <citation type="submission" date="2015-06" db="EMBL/GenBank/DDBJ databases">
        <authorList>
            <person name="Lim Y.L."/>
            <person name="Ee R."/>
            <person name="Yong D."/>
            <person name="How K.Y."/>
            <person name="Yin W.F."/>
            <person name="Chan K.G."/>
        </authorList>
    </citation>
    <scope>NUCLEOTIDE SEQUENCE [LARGE SCALE GENOMIC DNA]</scope>
    <source>
        <strain evidence="9">DSM 25325</strain>
    </source>
</reference>
<evidence type="ECO:0000256" key="6">
    <source>
        <dbReference type="HAMAP-Rule" id="MF_00653"/>
    </source>
</evidence>
<evidence type="ECO:0000256" key="2">
    <source>
        <dbReference type="ARBA" id="ARBA00008481"/>
    </source>
</evidence>
<dbReference type="Proteomes" id="UP000036700">
    <property type="component" value="Chromosome"/>
</dbReference>
<dbReference type="RefSeq" id="WP_047215050.1">
    <property type="nucleotide sequence ID" value="NZ_CP011568.3"/>
</dbReference>
<comment type="pathway">
    <text evidence="1 6">Cofactor biosynthesis; pyrroloquinoline quinone biosynthesis.</text>
</comment>
<dbReference type="Gene3D" id="3.60.15.10">
    <property type="entry name" value="Ribonuclease Z/Hydroxyacylglutathione hydrolase-like"/>
    <property type="match status" value="1"/>
</dbReference>
<dbReference type="GO" id="GO:0018189">
    <property type="term" value="P:pyrroloquinoline quinone biosynthetic process"/>
    <property type="evidence" value="ECO:0007669"/>
    <property type="project" value="UniProtKB-UniRule"/>
</dbReference>
<dbReference type="InterPro" id="IPR011842">
    <property type="entry name" value="PQQ_synth_PqqB"/>
</dbReference>
<keyword evidence="5 6" id="KW-0884">PQQ biosynthesis</keyword>
<dbReference type="UniPathway" id="UPA00539"/>
<comment type="similarity">
    <text evidence="2 6">Belongs to the PqqB family.</text>
</comment>
<evidence type="ECO:0000313" key="8">
    <source>
        <dbReference type="EMBL" id="AKJ69153.1"/>
    </source>
</evidence>
<comment type="function">
    <text evidence="6">May be involved in the transport of PQQ or its precursor to the periplasm.</text>
</comment>
<evidence type="ECO:0000256" key="4">
    <source>
        <dbReference type="ARBA" id="ARBA00022448"/>
    </source>
</evidence>
<dbReference type="PANTHER" id="PTHR42663:SF7">
    <property type="entry name" value="COENZYME PQQ SYNTHESIS PROTEIN B"/>
    <property type="match status" value="1"/>
</dbReference>
<gene>
    <name evidence="6" type="primary">pqqB</name>
    <name evidence="8" type="ORF">ABW99_13975</name>
</gene>
<organism evidence="8 9">
    <name type="scientific">Pandoraea thiooxydans</name>
    <dbReference type="NCBI Taxonomy" id="445709"/>
    <lineage>
        <taxon>Bacteria</taxon>
        <taxon>Pseudomonadati</taxon>
        <taxon>Pseudomonadota</taxon>
        <taxon>Betaproteobacteria</taxon>
        <taxon>Burkholderiales</taxon>
        <taxon>Burkholderiaceae</taxon>
        <taxon>Pandoraea</taxon>
    </lineage>
</organism>
<dbReference type="NCBIfam" id="TIGR02108">
    <property type="entry name" value="PQQ_syn_pqqB"/>
    <property type="match status" value="1"/>
</dbReference>
<evidence type="ECO:0000256" key="1">
    <source>
        <dbReference type="ARBA" id="ARBA00004886"/>
    </source>
</evidence>
<dbReference type="InterPro" id="IPR036866">
    <property type="entry name" value="RibonucZ/Hydroxyglut_hydro"/>
</dbReference>
<name>A0A0G3EPZ9_9BURK</name>
<keyword evidence="4 6" id="KW-0813">Transport</keyword>
<dbReference type="OrthoDB" id="9778305at2"/>
<keyword evidence="9" id="KW-1185">Reference proteome</keyword>
<dbReference type="Pfam" id="PF12706">
    <property type="entry name" value="Lactamase_B_2"/>
    <property type="match status" value="1"/>
</dbReference>
<proteinExistence type="inferred from homology"/>
<dbReference type="STRING" id="445709.ABW99_13975"/>
<sequence>MQLKVLGSSAGGGFPQWNCNCGNCRAVRRADPAVTARTQSSICVSENGSDWVLINASPDILQQVRTTPELCPARAPRDSGIAAVMLIDAQIDHTAGLLLLRERTAPLPLYATEPVWQDLSTRFPIGPMLDHYCGVDHHSIPLEGAPFHVAGLDATSFTAIPLESAAPPYSPHRHAPEPGDNIGLLIRNESTGRQAFYAPGLGRIDARTREAMQGADLLLVDGTFWRDDEMQRLGLSPKSAAEMGHLAQSGPHGMISHLDALASDTCRKVLIHINNTNPILRDDSPERAELAHHGIEVAHDGMTFNF</sequence>
<evidence type="ECO:0000313" key="9">
    <source>
        <dbReference type="Proteomes" id="UP000036700"/>
    </source>
</evidence>
<dbReference type="SUPFAM" id="SSF56281">
    <property type="entry name" value="Metallo-hydrolase/oxidoreductase"/>
    <property type="match status" value="1"/>
</dbReference>
<dbReference type="InterPro" id="IPR001279">
    <property type="entry name" value="Metallo-B-lactamas"/>
</dbReference>
<dbReference type="EMBL" id="CP011568">
    <property type="protein sequence ID" value="AKJ69153.1"/>
    <property type="molecule type" value="Genomic_DNA"/>
</dbReference>
<dbReference type="CDD" id="cd16274">
    <property type="entry name" value="PQQB-like_MBL-fold"/>
    <property type="match status" value="1"/>
</dbReference>